<dbReference type="Gene3D" id="1.10.560.10">
    <property type="entry name" value="GroEL-like equatorial domain"/>
    <property type="match status" value="1"/>
</dbReference>
<sequence length="147" mass="15901">MKIMVVKDIEREDTEFICKTIGTKPAVHVDQFTADMLGSAELAEEVSLNGSGKLIKITGCANAGKTVTIVVRGSNKLLIEEAERSVHDALCVILCLVKKRALIAGGGAPEIELALLLTEYSRTLSGMESYCIRAFCRCYGSHSIYTS</sequence>
<dbReference type="GO" id="GO:0005524">
    <property type="term" value="F:ATP binding"/>
    <property type="evidence" value="ECO:0007669"/>
    <property type="project" value="UniProtKB-KW"/>
</dbReference>
<keyword evidence="3 5" id="KW-0067">ATP-binding</keyword>
<dbReference type="Pfam" id="PF00118">
    <property type="entry name" value="Cpn60_TCP1"/>
    <property type="match status" value="1"/>
</dbReference>
<accession>A0A212CHK6</accession>
<dbReference type="EMBL" id="MKHE01000020">
    <property type="protein sequence ID" value="OWK05478.1"/>
    <property type="molecule type" value="Genomic_DNA"/>
</dbReference>
<dbReference type="Gene3D" id="3.50.7.10">
    <property type="entry name" value="GroEL"/>
    <property type="match status" value="1"/>
</dbReference>
<comment type="similarity">
    <text evidence="1 5">Belongs to the TCP-1 chaperonin family.</text>
</comment>
<evidence type="ECO:0000313" key="7">
    <source>
        <dbReference type="Proteomes" id="UP000242450"/>
    </source>
</evidence>
<dbReference type="SUPFAM" id="SSF48592">
    <property type="entry name" value="GroEL equatorial domain-like"/>
    <property type="match status" value="1"/>
</dbReference>
<organism evidence="6 7">
    <name type="scientific">Cervus elaphus hippelaphus</name>
    <name type="common">European red deer</name>
    <dbReference type="NCBI Taxonomy" id="46360"/>
    <lineage>
        <taxon>Eukaryota</taxon>
        <taxon>Metazoa</taxon>
        <taxon>Chordata</taxon>
        <taxon>Craniata</taxon>
        <taxon>Vertebrata</taxon>
        <taxon>Euteleostomi</taxon>
        <taxon>Mammalia</taxon>
        <taxon>Eutheria</taxon>
        <taxon>Laurasiatheria</taxon>
        <taxon>Artiodactyla</taxon>
        <taxon>Ruminantia</taxon>
        <taxon>Pecora</taxon>
        <taxon>Cervidae</taxon>
        <taxon>Cervinae</taxon>
        <taxon>Cervus</taxon>
    </lineage>
</organism>
<dbReference type="InterPro" id="IPR027413">
    <property type="entry name" value="GROEL-like_equatorial_sf"/>
</dbReference>
<evidence type="ECO:0000256" key="4">
    <source>
        <dbReference type="ARBA" id="ARBA00023186"/>
    </source>
</evidence>
<keyword evidence="7" id="KW-1185">Reference proteome</keyword>
<dbReference type="Proteomes" id="UP000242450">
    <property type="component" value="Chromosome 20"/>
</dbReference>
<keyword evidence="2 5" id="KW-0547">Nucleotide-binding</keyword>
<proteinExistence type="inferred from homology"/>
<protein>
    <submittedName>
        <fullName evidence="6">Uncharacterized protein</fullName>
    </submittedName>
</protein>
<dbReference type="AlphaFoldDB" id="A0A212CHK6"/>
<comment type="caution">
    <text evidence="6">The sequence shown here is derived from an EMBL/GenBank/DDBJ whole genome shotgun (WGS) entry which is preliminary data.</text>
</comment>
<dbReference type="GO" id="GO:0005832">
    <property type="term" value="C:chaperonin-containing T-complex"/>
    <property type="evidence" value="ECO:0007669"/>
    <property type="project" value="UniProtKB-ARBA"/>
</dbReference>
<dbReference type="PRINTS" id="PR00304">
    <property type="entry name" value="TCOMPLEXTCP1"/>
</dbReference>
<dbReference type="SUPFAM" id="SSF54849">
    <property type="entry name" value="GroEL-intermediate domain like"/>
    <property type="match status" value="1"/>
</dbReference>
<dbReference type="InterPro" id="IPR002423">
    <property type="entry name" value="Cpn60/GroEL/TCP-1"/>
</dbReference>
<keyword evidence="4 5" id="KW-0143">Chaperone</keyword>
<dbReference type="OrthoDB" id="9825538at2759"/>
<dbReference type="SUPFAM" id="SSF52029">
    <property type="entry name" value="GroEL apical domain-like"/>
    <property type="match status" value="1"/>
</dbReference>
<evidence type="ECO:0000256" key="2">
    <source>
        <dbReference type="ARBA" id="ARBA00022741"/>
    </source>
</evidence>
<evidence type="ECO:0000313" key="6">
    <source>
        <dbReference type="EMBL" id="OWK05478.1"/>
    </source>
</evidence>
<dbReference type="InterPro" id="IPR027409">
    <property type="entry name" value="GroEL-like_apical_dom_sf"/>
</dbReference>
<reference evidence="6 7" key="1">
    <citation type="journal article" date="2018" name="Mol. Genet. Genomics">
        <title>The red deer Cervus elaphus genome CerEla1.0: sequencing, annotating, genes, and chromosomes.</title>
        <authorList>
            <person name="Bana N.A."/>
            <person name="Nyiri A."/>
            <person name="Nagy J."/>
            <person name="Frank K."/>
            <person name="Nagy T."/>
            <person name="Steger V."/>
            <person name="Schiller M."/>
            <person name="Lakatos P."/>
            <person name="Sugar L."/>
            <person name="Horn P."/>
            <person name="Barta E."/>
            <person name="Orosz L."/>
        </authorList>
    </citation>
    <scope>NUCLEOTIDE SEQUENCE [LARGE SCALE GENOMIC DNA]</scope>
    <source>
        <strain evidence="6">Hungarian</strain>
    </source>
</reference>
<evidence type="ECO:0000256" key="5">
    <source>
        <dbReference type="RuleBase" id="RU004187"/>
    </source>
</evidence>
<dbReference type="InterPro" id="IPR017998">
    <property type="entry name" value="Chaperone_TCP-1"/>
</dbReference>
<evidence type="ECO:0000256" key="1">
    <source>
        <dbReference type="ARBA" id="ARBA00008020"/>
    </source>
</evidence>
<dbReference type="PANTHER" id="PTHR11353">
    <property type="entry name" value="CHAPERONIN"/>
    <property type="match status" value="1"/>
</dbReference>
<dbReference type="GO" id="GO:0140662">
    <property type="term" value="F:ATP-dependent protein folding chaperone"/>
    <property type="evidence" value="ECO:0007669"/>
    <property type="project" value="InterPro"/>
</dbReference>
<gene>
    <name evidence="6" type="ORF">Celaphus_00001750</name>
</gene>
<name>A0A212CHK6_CEREH</name>
<evidence type="ECO:0000256" key="3">
    <source>
        <dbReference type="ARBA" id="ARBA00022840"/>
    </source>
</evidence>
<dbReference type="InterPro" id="IPR027410">
    <property type="entry name" value="TCP-1-like_intermed_sf"/>
</dbReference>
<dbReference type="Gene3D" id="3.30.260.10">
    <property type="entry name" value="TCP-1-like chaperonin intermediate domain"/>
    <property type="match status" value="1"/>
</dbReference>